<reference evidence="3" key="1">
    <citation type="submission" date="2016-06" db="UniProtKB">
        <authorList>
            <consortium name="WormBaseParasite"/>
        </authorList>
    </citation>
    <scope>IDENTIFICATION</scope>
</reference>
<proteinExistence type="predicted"/>
<accession>A0A183DLA8</accession>
<dbReference type="AlphaFoldDB" id="A0A183DLA8"/>
<evidence type="ECO:0000313" key="3">
    <source>
        <dbReference type="WBParaSite" id="GPUH_0000951001-mRNA-1"/>
    </source>
</evidence>
<organism evidence="3">
    <name type="scientific">Gongylonema pulchrum</name>
    <dbReference type="NCBI Taxonomy" id="637853"/>
    <lineage>
        <taxon>Eukaryota</taxon>
        <taxon>Metazoa</taxon>
        <taxon>Ecdysozoa</taxon>
        <taxon>Nematoda</taxon>
        <taxon>Chromadorea</taxon>
        <taxon>Rhabditida</taxon>
        <taxon>Spirurina</taxon>
        <taxon>Spiruromorpha</taxon>
        <taxon>Spiruroidea</taxon>
        <taxon>Gongylonematidae</taxon>
        <taxon>Gongylonema</taxon>
    </lineage>
</organism>
<protein>
    <submittedName>
        <fullName evidence="3">TRCF domain-containing protein</fullName>
    </submittedName>
</protein>
<dbReference type="Proteomes" id="UP000271098">
    <property type="component" value="Unassembled WGS sequence"/>
</dbReference>
<dbReference type="WBParaSite" id="GPUH_0000951001-mRNA-1">
    <property type="protein sequence ID" value="GPUH_0000951001-mRNA-1"/>
    <property type="gene ID" value="GPUH_0000951001"/>
</dbReference>
<gene>
    <name evidence="1" type="ORF">GPUH_LOCUS9498</name>
</gene>
<evidence type="ECO:0000313" key="1">
    <source>
        <dbReference type="EMBL" id="VDK73127.1"/>
    </source>
</evidence>
<name>A0A183DLA8_9BILA</name>
<reference evidence="1 2" key="2">
    <citation type="submission" date="2018-11" db="EMBL/GenBank/DDBJ databases">
        <authorList>
            <consortium name="Pathogen Informatics"/>
        </authorList>
    </citation>
    <scope>NUCLEOTIDE SEQUENCE [LARGE SCALE GENOMIC DNA]</scope>
</reference>
<sequence>MEFCQLLHNWQVAVLSGLNLEEFSINSKIGGEKKRSVNFRLQSGKPPAELLNELMVRDLERFATFDVLTIHTLQGSRADIFKLRQYVYVHSTQTHFVKVNFTSDINRS</sequence>
<keyword evidence="2" id="KW-1185">Reference proteome</keyword>
<evidence type="ECO:0000313" key="2">
    <source>
        <dbReference type="Proteomes" id="UP000271098"/>
    </source>
</evidence>
<dbReference type="EMBL" id="UYRT01031323">
    <property type="protein sequence ID" value="VDK73127.1"/>
    <property type="molecule type" value="Genomic_DNA"/>
</dbReference>